<feature type="region of interest" description="Disordered" evidence="9">
    <location>
        <begin position="101"/>
        <end position="136"/>
    </location>
</feature>
<evidence type="ECO:0000256" key="7">
    <source>
        <dbReference type="ARBA" id="ARBA00023170"/>
    </source>
</evidence>
<dbReference type="EMBL" id="CACRXK020004636">
    <property type="protein sequence ID" value="CAB4003465.1"/>
    <property type="molecule type" value="Genomic_DNA"/>
</dbReference>
<dbReference type="Gene3D" id="1.20.1070.10">
    <property type="entry name" value="Rhodopsin 7-helix transmembrane proteins"/>
    <property type="match status" value="1"/>
</dbReference>
<feature type="transmembrane region" description="Helical" evidence="10">
    <location>
        <begin position="26"/>
        <end position="47"/>
    </location>
</feature>
<keyword evidence="8" id="KW-0807">Transducer</keyword>
<feature type="compositionally biased region" description="Polar residues" evidence="9">
    <location>
        <begin position="118"/>
        <end position="136"/>
    </location>
</feature>
<evidence type="ECO:0000256" key="10">
    <source>
        <dbReference type="SAM" id="Phobius"/>
    </source>
</evidence>
<accession>A0A6S7HC99</accession>
<proteinExistence type="predicted"/>
<evidence type="ECO:0000313" key="12">
    <source>
        <dbReference type="Proteomes" id="UP001152795"/>
    </source>
</evidence>
<dbReference type="GO" id="GO:0004930">
    <property type="term" value="F:G protein-coupled receptor activity"/>
    <property type="evidence" value="ECO:0007669"/>
    <property type="project" value="UniProtKB-KW"/>
</dbReference>
<keyword evidence="6 10" id="KW-0472">Membrane</keyword>
<comment type="caution">
    <text evidence="11">The sequence shown here is derived from an EMBL/GenBank/DDBJ whole genome shotgun (WGS) entry which is preliminary data.</text>
</comment>
<dbReference type="InterPro" id="IPR000276">
    <property type="entry name" value="GPCR_Rhodpsn"/>
</dbReference>
<keyword evidence="12" id="KW-1185">Reference proteome</keyword>
<evidence type="ECO:0000256" key="2">
    <source>
        <dbReference type="ARBA" id="ARBA00022475"/>
    </source>
</evidence>
<reference evidence="11" key="1">
    <citation type="submission" date="2020-04" db="EMBL/GenBank/DDBJ databases">
        <authorList>
            <person name="Alioto T."/>
            <person name="Alioto T."/>
            <person name="Gomez Garrido J."/>
        </authorList>
    </citation>
    <scope>NUCLEOTIDE SEQUENCE</scope>
    <source>
        <strain evidence="11">A484AB</strain>
    </source>
</reference>
<dbReference type="Pfam" id="PF00001">
    <property type="entry name" value="7tm_1"/>
    <property type="match status" value="1"/>
</dbReference>
<keyword evidence="3 10" id="KW-0812">Transmembrane</keyword>
<sequence length="136" mass="15092">MQGNNPQTSKRVRFVLKQEVKSIKTFALVIGAFLLCYTPFFLLGTYASSKGTGTIPHDVISAVTWLAFCNSFCNPVVYSLRYRQFRESFRKILCSPQTLMSSRRADSRVAPLGRTNDDVSPSVNEIATTNGNSGQT</sequence>
<evidence type="ECO:0000313" key="11">
    <source>
        <dbReference type="EMBL" id="CAB4003465.1"/>
    </source>
</evidence>
<organism evidence="11 12">
    <name type="scientific">Paramuricea clavata</name>
    <name type="common">Red gorgonian</name>
    <name type="synonym">Violescent sea-whip</name>
    <dbReference type="NCBI Taxonomy" id="317549"/>
    <lineage>
        <taxon>Eukaryota</taxon>
        <taxon>Metazoa</taxon>
        <taxon>Cnidaria</taxon>
        <taxon>Anthozoa</taxon>
        <taxon>Octocorallia</taxon>
        <taxon>Malacalcyonacea</taxon>
        <taxon>Plexauridae</taxon>
        <taxon>Paramuricea</taxon>
    </lineage>
</organism>
<evidence type="ECO:0000256" key="3">
    <source>
        <dbReference type="ARBA" id="ARBA00022692"/>
    </source>
</evidence>
<evidence type="ECO:0000256" key="8">
    <source>
        <dbReference type="ARBA" id="ARBA00023224"/>
    </source>
</evidence>
<dbReference type="PRINTS" id="PR00237">
    <property type="entry name" value="GPCRRHODOPSN"/>
</dbReference>
<protein>
    <submittedName>
        <fullName evidence="11">Tyramine receptor 1-like</fullName>
    </submittedName>
</protein>
<keyword evidence="4 10" id="KW-1133">Transmembrane helix</keyword>
<dbReference type="PANTHER" id="PTHR24248">
    <property type="entry name" value="ADRENERGIC RECEPTOR-RELATED G-PROTEIN COUPLED RECEPTOR"/>
    <property type="match status" value="1"/>
</dbReference>
<evidence type="ECO:0000256" key="6">
    <source>
        <dbReference type="ARBA" id="ARBA00023136"/>
    </source>
</evidence>
<evidence type="ECO:0000256" key="1">
    <source>
        <dbReference type="ARBA" id="ARBA00004651"/>
    </source>
</evidence>
<evidence type="ECO:0000256" key="5">
    <source>
        <dbReference type="ARBA" id="ARBA00023040"/>
    </source>
</evidence>
<keyword evidence="2" id="KW-1003">Cell membrane</keyword>
<dbReference type="AlphaFoldDB" id="A0A6S7HC99"/>
<keyword evidence="7 11" id="KW-0675">Receptor</keyword>
<keyword evidence="5" id="KW-0297">G-protein coupled receptor</keyword>
<gene>
    <name evidence="11" type="ORF">PACLA_8A075944</name>
</gene>
<dbReference type="Proteomes" id="UP001152795">
    <property type="component" value="Unassembled WGS sequence"/>
</dbReference>
<dbReference type="PROSITE" id="PS50262">
    <property type="entry name" value="G_PROTEIN_RECEP_F1_2"/>
    <property type="match status" value="1"/>
</dbReference>
<feature type="transmembrane region" description="Helical" evidence="10">
    <location>
        <begin position="59"/>
        <end position="80"/>
    </location>
</feature>
<evidence type="ECO:0000256" key="4">
    <source>
        <dbReference type="ARBA" id="ARBA00022989"/>
    </source>
</evidence>
<dbReference type="OrthoDB" id="10071887at2759"/>
<dbReference type="SUPFAM" id="SSF81321">
    <property type="entry name" value="Family A G protein-coupled receptor-like"/>
    <property type="match status" value="1"/>
</dbReference>
<evidence type="ECO:0000256" key="9">
    <source>
        <dbReference type="SAM" id="MobiDB-lite"/>
    </source>
</evidence>
<name>A0A6S7HC99_PARCT</name>
<dbReference type="GO" id="GO:0005886">
    <property type="term" value="C:plasma membrane"/>
    <property type="evidence" value="ECO:0007669"/>
    <property type="project" value="UniProtKB-SubCell"/>
</dbReference>
<comment type="subcellular location">
    <subcellularLocation>
        <location evidence="1">Cell membrane</location>
        <topology evidence="1">Multi-pass membrane protein</topology>
    </subcellularLocation>
</comment>
<dbReference type="InterPro" id="IPR017452">
    <property type="entry name" value="GPCR_Rhodpsn_7TM"/>
</dbReference>